<gene>
    <name evidence="6" type="ORF">HYS17_06010</name>
</gene>
<comment type="similarity">
    <text evidence="1">Belongs to the class IV-like SAM-binding methyltransferase superfamily. RNA methyltransferase TrmH family.</text>
</comment>
<dbReference type="InterPro" id="IPR029028">
    <property type="entry name" value="Alpha/beta_knot_MTases"/>
</dbReference>
<dbReference type="InterPro" id="IPR029026">
    <property type="entry name" value="tRNA_m1G_MTases_N"/>
</dbReference>
<evidence type="ECO:0000256" key="2">
    <source>
        <dbReference type="ARBA" id="ARBA00022603"/>
    </source>
</evidence>
<name>A0A7T5R4B5_9BACT</name>
<organism evidence="6 7">
    <name type="scientific">Micavibrio aeruginosavorus</name>
    <dbReference type="NCBI Taxonomy" id="349221"/>
    <lineage>
        <taxon>Bacteria</taxon>
        <taxon>Pseudomonadati</taxon>
        <taxon>Bdellovibrionota</taxon>
        <taxon>Bdellovibrionia</taxon>
        <taxon>Bdellovibrionales</taxon>
        <taxon>Pseudobdellovibrionaceae</taxon>
        <taxon>Micavibrio</taxon>
    </lineage>
</organism>
<dbReference type="Gene3D" id="3.40.1280.10">
    <property type="match status" value="1"/>
</dbReference>
<evidence type="ECO:0000313" key="6">
    <source>
        <dbReference type="EMBL" id="QQG37313.1"/>
    </source>
</evidence>
<dbReference type="GO" id="GO:0008173">
    <property type="term" value="F:RNA methyltransferase activity"/>
    <property type="evidence" value="ECO:0007669"/>
    <property type="project" value="InterPro"/>
</dbReference>
<evidence type="ECO:0000256" key="4">
    <source>
        <dbReference type="ARBA" id="ARBA00022691"/>
    </source>
</evidence>
<dbReference type="SUPFAM" id="SSF75217">
    <property type="entry name" value="alpha/beta knot"/>
    <property type="match status" value="1"/>
</dbReference>
<reference evidence="6 7" key="1">
    <citation type="submission" date="2020-07" db="EMBL/GenBank/DDBJ databases">
        <title>Huge and variable diversity of episymbiotic CPR bacteria and DPANN archaea in groundwater ecosystems.</title>
        <authorList>
            <person name="He C.Y."/>
            <person name="Keren R."/>
            <person name="Whittaker M."/>
            <person name="Farag I.F."/>
            <person name="Doudna J."/>
            <person name="Cate J.H.D."/>
            <person name="Banfield J.F."/>
        </authorList>
    </citation>
    <scope>NUCLEOTIDE SEQUENCE [LARGE SCALE GENOMIC DNA]</scope>
    <source>
        <strain evidence="6">NC_groundwater_70_Ag_B-0.1um_54_66</strain>
    </source>
</reference>
<protein>
    <submittedName>
        <fullName evidence="6">RNA methyltransferase</fullName>
    </submittedName>
</protein>
<dbReference type="Proteomes" id="UP000595362">
    <property type="component" value="Chromosome"/>
</dbReference>
<evidence type="ECO:0000256" key="1">
    <source>
        <dbReference type="ARBA" id="ARBA00007228"/>
    </source>
</evidence>
<evidence type="ECO:0000313" key="7">
    <source>
        <dbReference type="Proteomes" id="UP000595362"/>
    </source>
</evidence>
<accession>A0A7T5R4B5</accession>
<dbReference type="Pfam" id="PF00588">
    <property type="entry name" value="SpoU_methylase"/>
    <property type="match status" value="1"/>
</dbReference>
<dbReference type="GO" id="GO:0005829">
    <property type="term" value="C:cytosol"/>
    <property type="evidence" value="ECO:0007669"/>
    <property type="project" value="TreeGrafter"/>
</dbReference>
<keyword evidence="2 6" id="KW-0489">Methyltransferase</keyword>
<dbReference type="EMBL" id="CP066681">
    <property type="protein sequence ID" value="QQG37313.1"/>
    <property type="molecule type" value="Genomic_DNA"/>
</dbReference>
<dbReference type="InterPro" id="IPR001537">
    <property type="entry name" value="SpoU_MeTrfase"/>
</dbReference>
<dbReference type="PANTHER" id="PTHR42786:SF7">
    <property type="entry name" value="TRNA_RRNA METHYLTRANSFERASE SPOU TYPE DOMAIN-CONTAINING PROTEIN"/>
    <property type="match status" value="1"/>
</dbReference>
<evidence type="ECO:0000259" key="5">
    <source>
        <dbReference type="Pfam" id="PF00588"/>
    </source>
</evidence>
<feature type="domain" description="tRNA/rRNA methyltransferase SpoU type" evidence="5">
    <location>
        <begin position="17"/>
        <end position="167"/>
    </location>
</feature>
<dbReference type="PANTHER" id="PTHR42786">
    <property type="entry name" value="TRNA/RRNA METHYLTRANSFERASE"/>
    <property type="match status" value="1"/>
</dbReference>
<dbReference type="CDD" id="cd18093">
    <property type="entry name" value="SpoU-like_TrmJ"/>
    <property type="match status" value="1"/>
</dbReference>
<sequence>MTGTDKSIPLTPAPGPVVILVDPQMGENIGAAARAMLNCGLTELRLVNPRDGWPNERADAMSSGALERMPPVRVFASTAEAVADLHYVYATTARPRDMVKDVFTPRSAAEDMRQRHDQGERIGILYGAERMGLINEDIAIASAVITIPLNPGFASLNLGQAVLLTTYEWLMSGDKTAGQQLVTGDTPTATQGDMDALYARLEGALEEHRFFRSPEMKPTVIRNLRAMLVRARLTQQEVNTFHGIISALTGKRLT</sequence>
<proteinExistence type="inferred from homology"/>
<dbReference type="Gene3D" id="1.10.8.590">
    <property type="match status" value="1"/>
</dbReference>
<dbReference type="InterPro" id="IPR004384">
    <property type="entry name" value="RNA_MeTrfase_TrmJ/LasT"/>
</dbReference>
<dbReference type="PIRSF" id="PIRSF004808">
    <property type="entry name" value="LasT"/>
    <property type="match status" value="1"/>
</dbReference>
<keyword evidence="4" id="KW-0949">S-adenosyl-L-methionine</keyword>
<dbReference type="GO" id="GO:0002128">
    <property type="term" value="P:tRNA nucleoside ribose methylation"/>
    <property type="evidence" value="ECO:0007669"/>
    <property type="project" value="TreeGrafter"/>
</dbReference>
<evidence type="ECO:0000256" key="3">
    <source>
        <dbReference type="ARBA" id="ARBA00022679"/>
    </source>
</evidence>
<dbReference type="GO" id="GO:0003723">
    <property type="term" value="F:RNA binding"/>
    <property type="evidence" value="ECO:0007669"/>
    <property type="project" value="InterPro"/>
</dbReference>
<keyword evidence="3 6" id="KW-0808">Transferase</keyword>
<dbReference type="AlphaFoldDB" id="A0A7T5R4B5"/>